<comment type="caution">
    <text evidence="1">The sequence shown here is derived from an EMBL/GenBank/DDBJ whole genome shotgun (WGS) entry which is preliminary data.</text>
</comment>
<name>A0ACB9EHB4_ARCLA</name>
<accession>A0ACB9EHB4</accession>
<reference evidence="2" key="1">
    <citation type="journal article" date="2022" name="Mol. Ecol. Resour.">
        <title>The genomes of chicory, endive, great burdock and yacon provide insights into Asteraceae palaeo-polyploidization history and plant inulin production.</title>
        <authorList>
            <person name="Fan W."/>
            <person name="Wang S."/>
            <person name="Wang H."/>
            <person name="Wang A."/>
            <person name="Jiang F."/>
            <person name="Liu H."/>
            <person name="Zhao H."/>
            <person name="Xu D."/>
            <person name="Zhang Y."/>
        </authorList>
    </citation>
    <scope>NUCLEOTIDE SEQUENCE [LARGE SCALE GENOMIC DNA]</scope>
    <source>
        <strain evidence="2">cv. Niubang</strain>
    </source>
</reference>
<protein>
    <submittedName>
        <fullName evidence="1">Uncharacterized protein</fullName>
    </submittedName>
</protein>
<dbReference type="Proteomes" id="UP001055879">
    <property type="component" value="Linkage Group LG02"/>
</dbReference>
<proteinExistence type="predicted"/>
<evidence type="ECO:0000313" key="1">
    <source>
        <dbReference type="EMBL" id="KAI3757841.1"/>
    </source>
</evidence>
<sequence length="167" mass="19252">MRAKVKLQNLNSELQLCFCIRINFIFLKLFDSAVEEEENEEIEEEAPKDEAEIEASVNSKSSRLVQNFVCFNMVMNDMVMNDTIVFLYAVFLLEHLWFMKLNLNLITSVMVVAPLFQLNYIYNIHRTCVLPVNAILVSRWIPSTNFGYDSPCPKPLGPRNKLAAMPP</sequence>
<gene>
    <name evidence="1" type="ORF">L6452_05384</name>
</gene>
<evidence type="ECO:0000313" key="2">
    <source>
        <dbReference type="Proteomes" id="UP001055879"/>
    </source>
</evidence>
<dbReference type="EMBL" id="CM042048">
    <property type="protein sequence ID" value="KAI3757841.1"/>
    <property type="molecule type" value="Genomic_DNA"/>
</dbReference>
<keyword evidence="2" id="KW-1185">Reference proteome</keyword>
<reference evidence="1 2" key="2">
    <citation type="journal article" date="2022" name="Mol. Ecol. Resour.">
        <title>The genomes of chicory, endive, great burdock and yacon provide insights into Asteraceae paleo-polyploidization history and plant inulin production.</title>
        <authorList>
            <person name="Fan W."/>
            <person name="Wang S."/>
            <person name="Wang H."/>
            <person name="Wang A."/>
            <person name="Jiang F."/>
            <person name="Liu H."/>
            <person name="Zhao H."/>
            <person name="Xu D."/>
            <person name="Zhang Y."/>
        </authorList>
    </citation>
    <scope>NUCLEOTIDE SEQUENCE [LARGE SCALE GENOMIC DNA]</scope>
    <source>
        <strain evidence="2">cv. Niubang</strain>
    </source>
</reference>
<organism evidence="1 2">
    <name type="scientific">Arctium lappa</name>
    <name type="common">Greater burdock</name>
    <name type="synonym">Lappa major</name>
    <dbReference type="NCBI Taxonomy" id="4217"/>
    <lineage>
        <taxon>Eukaryota</taxon>
        <taxon>Viridiplantae</taxon>
        <taxon>Streptophyta</taxon>
        <taxon>Embryophyta</taxon>
        <taxon>Tracheophyta</taxon>
        <taxon>Spermatophyta</taxon>
        <taxon>Magnoliopsida</taxon>
        <taxon>eudicotyledons</taxon>
        <taxon>Gunneridae</taxon>
        <taxon>Pentapetalae</taxon>
        <taxon>asterids</taxon>
        <taxon>campanulids</taxon>
        <taxon>Asterales</taxon>
        <taxon>Asteraceae</taxon>
        <taxon>Carduoideae</taxon>
        <taxon>Cardueae</taxon>
        <taxon>Arctiinae</taxon>
        <taxon>Arctium</taxon>
    </lineage>
</organism>